<dbReference type="GO" id="GO:0000287">
    <property type="term" value="F:magnesium ion binding"/>
    <property type="evidence" value="ECO:0007669"/>
    <property type="project" value="TreeGrafter"/>
</dbReference>
<dbReference type="PANTHER" id="PTHR31739">
    <property type="entry name" value="ENT-COPALYL DIPHOSPHATE SYNTHASE, CHLOROPLASTIC"/>
    <property type="match status" value="1"/>
</dbReference>
<dbReference type="STRING" id="128403.WA1_47280"/>
<evidence type="ECO:0000313" key="1">
    <source>
        <dbReference type="EMBL" id="KYC37232.1"/>
    </source>
</evidence>
<dbReference type="Gene3D" id="1.50.10.160">
    <property type="match status" value="1"/>
</dbReference>
<comment type="caution">
    <text evidence="1">The sequence shown here is derived from an EMBL/GenBank/DDBJ whole genome shotgun (WGS) entry which is preliminary data.</text>
</comment>
<organism evidence="1 2">
    <name type="scientific">Scytonema hofmannii PCC 7110</name>
    <dbReference type="NCBI Taxonomy" id="128403"/>
    <lineage>
        <taxon>Bacteria</taxon>
        <taxon>Bacillati</taxon>
        <taxon>Cyanobacteriota</taxon>
        <taxon>Cyanophyceae</taxon>
        <taxon>Nostocales</taxon>
        <taxon>Scytonemataceae</taxon>
        <taxon>Scytonema</taxon>
    </lineage>
</organism>
<dbReference type="RefSeq" id="WP_017745060.1">
    <property type="nucleotide sequence ID" value="NZ_KQ976354.1"/>
</dbReference>
<reference evidence="1 2" key="1">
    <citation type="journal article" date="2013" name="Genome Biol. Evol.">
        <title>Genomes of Stigonematalean cyanobacteria (subsection V) and the evolution of oxygenic photosynthesis from prokaryotes to plastids.</title>
        <authorList>
            <person name="Dagan T."/>
            <person name="Roettger M."/>
            <person name="Stucken K."/>
            <person name="Landan G."/>
            <person name="Koch R."/>
            <person name="Major P."/>
            <person name="Gould S.B."/>
            <person name="Goremykin V.V."/>
            <person name="Rippka R."/>
            <person name="Tandeau de Marsac N."/>
            <person name="Gugger M."/>
            <person name="Lockhart P.J."/>
            <person name="Allen J.F."/>
            <person name="Brune I."/>
            <person name="Maus I."/>
            <person name="Puhler A."/>
            <person name="Martin W.F."/>
        </authorList>
    </citation>
    <scope>NUCLEOTIDE SEQUENCE [LARGE SCALE GENOMIC DNA]</scope>
    <source>
        <strain evidence="1 2">PCC 7110</strain>
    </source>
</reference>
<protein>
    <recommendedName>
        <fullName evidence="3">Squalene cyclase C-terminal domain-containing protein</fullName>
    </recommendedName>
</protein>
<dbReference type="AlphaFoldDB" id="A0A139WXX3"/>
<dbReference type="GO" id="GO:0016102">
    <property type="term" value="P:diterpenoid biosynthetic process"/>
    <property type="evidence" value="ECO:0007669"/>
    <property type="project" value="TreeGrafter"/>
</dbReference>
<proteinExistence type="predicted"/>
<dbReference type="PANTHER" id="PTHR31739:SF25">
    <property type="entry name" value="(E,E)-GERANYLLINALOOL SYNTHASE"/>
    <property type="match status" value="1"/>
</dbReference>
<evidence type="ECO:0000313" key="2">
    <source>
        <dbReference type="Proteomes" id="UP000076925"/>
    </source>
</evidence>
<sequence length="564" mass="62958">MLYSHNQLVLGEFNTGIKDITKGTLQLPLAKASIETAERALVLKPKDMALALLVEIAADDERWGGGEITASAYNTAWVAMVRDPHNPQQLAFPDSFNWLLKHQALDGSWGSSFPYTIVPTLASLLALMKAPEQSHQIHHAALWAKAYLCDALRQWSLKKSESIDFEVLVPNLLQELEKLGVVFEFSGKEELLLVYVEKLLIDAPKLIYNGQSSLISSLEAFGSSLDFKRLKQQQGKNGNYGNSPAATAAVLIYNPEWDTAAAQWLTHLSGCAFDDRPGAMPTAYPIDTFERAWVLYNLSQGGFNLNKEFPQPLLQKLVRCLQYYLILQTESCSQSLEKVLTHSDNIGMVLVALHKIGVNVSVDCLLHFEHLNACTCDRQNQEISVSANAHSLAALLSLPSYVSNNLTTSIKKAVDLLYCVRNDGGFWEDKKNLSPFYPTARAVMALTEHPDILVRNKLQPTIEWVLQTQSRSDGGWGYGTSSTLEETAYALQILQSVPDLIELSDYRAYKRAIHRGVGYLWQHLDEFSPNYGMGLPKLWVCKELYIPIRVVFSAVVAVLHRFGI</sequence>
<accession>A0A139WXX3</accession>
<keyword evidence="2" id="KW-1185">Reference proteome</keyword>
<dbReference type="InterPro" id="IPR008930">
    <property type="entry name" value="Terpenoid_cyclase/PrenylTrfase"/>
</dbReference>
<name>A0A139WXX3_9CYAN</name>
<dbReference type="EMBL" id="ANNX02000047">
    <property type="protein sequence ID" value="KYC37232.1"/>
    <property type="molecule type" value="Genomic_DNA"/>
</dbReference>
<evidence type="ECO:0008006" key="3">
    <source>
        <dbReference type="Google" id="ProtNLM"/>
    </source>
</evidence>
<dbReference type="SUPFAM" id="SSF48239">
    <property type="entry name" value="Terpenoid cyclases/Protein prenyltransferases"/>
    <property type="match status" value="2"/>
</dbReference>
<dbReference type="InterPro" id="IPR050148">
    <property type="entry name" value="Terpene_synthase-like"/>
</dbReference>
<gene>
    <name evidence="1" type="ORF">WA1_47280</name>
</gene>
<dbReference type="Gene3D" id="1.50.10.20">
    <property type="match status" value="1"/>
</dbReference>
<dbReference type="Proteomes" id="UP000076925">
    <property type="component" value="Unassembled WGS sequence"/>
</dbReference>
<dbReference type="GO" id="GO:0010333">
    <property type="term" value="F:terpene synthase activity"/>
    <property type="evidence" value="ECO:0007669"/>
    <property type="project" value="InterPro"/>
</dbReference>